<keyword evidence="3" id="KW-0812">Transmembrane</keyword>
<keyword evidence="3" id="KW-1133">Transmembrane helix</keyword>
<reference evidence="4 5" key="1">
    <citation type="journal article" date="2016" name="Sci. Rep.">
        <title>Peltaster fructicola genome reveals evolution from an invasive phytopathogen to an ectophytic parasite.</title>
        <authorList>
            <person name="Xu C."/>
            <person name="Chen H."/>
            <person name="Gleason M.L."/>
            <person name="Xu J.R."/>
            <person name="Liu H."/>
            <person name="Zhang R."/>
            <person name="Sun G."/>
        </authorList>
    </citation>
    <scope>NUCLEOTIDE SEQUENCE [LARGE SCALE GENOMIC DNA]</scope>
    <source>
        <strain evidence="4 5">LNHT1506</strain>
    </source>
</reference>
<proteinExistence type="inferred from homology"/>
<feature type="transmembrane region" description="Helical" evidence="3">
    <location>
        <begin position="323"/>
        <end position="343"/>
    </location>
</feature>
<dbReference type="PANTHER" id="PTHR11360:SF287">
    <property type="entry name" value="MFS MONOCARBOXYLATE TRANSPORTER"/>
    <property type="match status" value="1"/>
</dbReference>
<dbReference type="Pfam" id="PF07690">
    <property type="entry name" value="MFS_1"/>
    <property type="match status" value="1"/>
</dbReference>
<dbReference type="InterPro" id="IPR050327">
    <property type="entry name" value="Proton-linked_MCT"/>
</dbReference>
<sequence>MELFRKLRNLRNTSGNAVSADSLPARDFSWEAHKVLISCVLVQGVLEGLPLCFGIFQNHYQHYLFPGYQNSSWIGDTAIGLMWLGAPLMSYLVEERHMKPERFIFAAWGLCVVSLIGTAFCRTIPTLAVTQGALLGLSVLLMEMPGLIILNSWFVERRGFAYGILFAFNDVFGTFWAYLGRYVLQVYDLKITMLVFAAIAATLPAFFIWTFKSRPVTSTLPGSTTGDEQDAVVSLGQQSQSAANPNRKFYMRPLFWFLILTSCAQSFAFYVPSIYLPTYNMQVIARITDCTLENTNLLAVFNLAQIPGEFVFGWLSDRMNSHTLAVASCLMPCIVTILLWLGVVGDISATFGSLLVFAAVFGAFGAGFGSLWGRMSMGFGLKQSQMVFALMSLARGLSTVASAPVSSALIGGEGGAHNTSIETALIQLGLQSPYGALILFVGCCMGVAALAAAAGWVANRMDEKKEIGRQ</sequence>
<feature type="transmembrane region" description="Helical" evidence="3">
    <location>
        <begin position="133"/>
        <end position="153"/>
    </location>
</feature>
<keyword evidence="3" id="KW-0472">Membrane</keyword>
<evidence type="ECO:0000313" key="4">
    <source>
        <dbReference type="EMBL" id="QIX00460.1"/>
    </source>
</evidence>
<evidence type="ECO:0008006" key="6">
    <source>
        <dbReference type="Google" id="ProtNLM"/>
    </source>
</evidence>
<evidence type="ECO:0000256" key="3">
    <source>
        <dbReference type="SAM" id="Phobius"/>
    </source>
</evidence>
<dbReference type="AlphaFoldDB" id="A0A6H0Y1D1"/>
<dbReference type="Gene3D" id="1.20.1250.20">
    <property type="entry name" value="MFS general substrate transporter like domains"/>
    <property type="match status" value="2"/>
</dbReference>
<feature type="transmembrane region" description="Helical" evidence="3">
    <location>
        <begin position="105"/>
        <end position="127"/>
    </location>
</feature>
<keyword evidence="5" id="KW-1185">Reference proteome</keyword>
<feature type="transmembrane region" description="Helical" evidence="3">
    <location>
        <begin position="191"/>
        <end position="211"/>
    </location>
</feature>
<feature type="transmembrane region" description="Helical" evidence="3">
    <location>
        <begin position="72"/>
        <end position="93"/>
    </location>
</feature>
<feature type="transmembrane region" description="Helical" evidence="3">
    <location>
        <begin position="349"/>
        <end position="372"/>
    </location>
</feature>
<dbReference type="InterPro" id="IPR036259">
    <property type="entry name" value="MFS_trans_sf"/>
</dbReference>
<dbReference type="Proteomes" id="UP000503462">
    <property type="component" value="Chromosome 4"/>
</dbReference>
<feature type="transmembrane region" description="Helical" evidence="3">
    <location>
        <begin position="160"/>
        <end position="179"/>
    </location>
</feature>
<name>A0A6H0Y1D1_9PEZI</name>
<dbReference type="EMBL" id="CP051142">
    <property type="protein sequence ID" value="QIX00460.1"/>
    <property type="molecule type" value="Genomic_DNA"/>
</dbReference>
<comment type="similarity">
    <text evidence="2">Belongs to the major facilitator superfamily. Monocarboxylate porter (TC 2.A.1.13) family.</text>
</comment>
<dbReference type="GO" id="GO:0016020">
    <property type="term" value="C:membrane"/>
    <property type="evidence" value="ECO:0007669"/>
    <property type="project" value="UniProtKB-SubCell"/>
</dbReference>
<feature type="transmembrane region" description="Helical" evidence="3">
    <location>
        <begin position="432"/>
        <end position="457"/>
    </location>
</feature>
<evidence type="ECO:0000256" key="2">
    <source>
        <dbReference type="ARBA" id="ARBA00006727"/>
    </source>
</evidence>
<accession>A0A6H0Y1D1</accession>
<dbReference type="GO" id="GO:0022857">
    <property type="term" value="F:transmembrane transporter activity"/>
    <property type="evidence" value="ECO:0007669"/>
    <property type="project" value="InterPro"/>
</dbReference>
<comment type="subcellular location">
    <subcellularLocation>
        <location evidence="1">Membrane</location>
        <topology evidence="1">Multi-pass membrane protein</topology>
    </subcellularLocation>
</comment>
<evidence type="ECO:0000313" key="5">
    <source>
        <dbReference type="Proteomes" id="UP000503462"/>
    </source>
</evidence>
<organism evidence="4 5">
    <name type="scientific">Peltaster fructicola</name>
    <dbReference type="NCBI Taxonomy" id="286661"/>
    <lineage>
        <taxon>Eukaryota</taxon>
        <taxon>Fungi</taxon>
        <taxon>Dikarya</taxon>
        <taxon>Ascomycota</taxon>
        <taxon>Pezizomycotina</taxon>
        <taxon>Dothideomycetes</taxon>
        <taxon>Dothideomycetes incertae sedis</taxon>
        <taxon>Peltaster</taxon>
    </lineage>
</organism>
<evidence type="ECO:0000256" key="1">
    <source>
        <dbReference type="ARBA" id="ARBA00004141"/>
    </source>
</evidence>
<protein>
    <recommendedName>
        <fullName evidence="6">Major facilitator superfamily (MFS) profile domain-containing protein</fullName>
    </recommendedName>
</protein>
<gene>
    <name evidence="4" type="ORF">AMS68_005977</name>
</gene>
<dbReference type="OrthoDB" id="2213137at2759"/>
<feature type="transmembrane region" description="Helical" evidence="3">
    <location>
        <begin position="35"/>
        <end position="56"/>
    </location>
</feature>
<feature type="transmembrane region" description="Helical" evidence="3">
    <location>
        <begin position="254"/>
        <end position="276"/>
    </location>
</feature>
<dbReference type="PANTHER" id="PTHR11360">
    <property type="entry name" value="MONOCARBOXYLATE TRANSPORTER"/>
    <property type="match status" value="1"/>
</dbReference>
<dbReference type="SUPFAM" id="SSF103473">
    <property type="entry name" value="MFS general substrate transporter"/>
    <property type="match status" value="1"/>
</dbReference>
<dbReference type="InterPro" id="IPR011701">
    <property type="entry name" value="MFS"/>
</dbReference>